<evidence type="ECO:0000313" key="1">
    <source>
        <dbReference type="EMBL" id="CAD8213910.1"/>
    </source>
</evidence>
<dbReference type="AlphaFoldDB" id="A0A8S1YIX8"/>
<name>A0A8S1YIX8_PAROT</name>
<protein>
    <submittedName>
        <fullName evidence="1">Uncharacterized protein</fullName>
    </submittedName>
</protein>
<keyword evidence="2" id="KW-1185">Reference proteome</keyword>
<organism evidence="1 2">
    <name type="scientific">Paramecium octaurelia</name>
    <dbReference type="NCBI Taxonomy" id="43137"/>
    <lineage>
        <taxon>Eukaryota</taxon>
        <taxon>Sar</taxon>
        <taxon>Alveolata</taxon>
        <taxon>Ciliophora</taxon>
        <taxon>Intramacronucleata</taxon>
        <taxon>Oligohymenophorea</taxon>
        <taxon>Peniculida</taxon>
        <taxon>Parameciidae</taxon>
        <taxon>Paramecium</taxon>
    </lineage>
</organism>
<accession>A0A8S1YIX8</accession>
<sequence length="218" mass="25795">MAIISNIAQSLSLCTKEFTFQIKISFSNQKKSGSQTYLNYYQTQIYSCKVENSFWNWVIRFKGQQLHIQYENTTHCYTWMFNGILICLHQSSDLVEVSNFGNLMQIIYIFDCLFKNLDKILMNIRLGQEQSLISKEQHKQVHFNTCFFSLSPSFQFQKQLKTILIVSSNDFHKKITHEFPQLNLQLVILIQDTVNLTFFLCKYLFFQAPQLCNQKILF</sequence>
<reference evidence="1" key="1">
    <citation type="submission" date="2021-01" db="EMBL/GenBank/DDBJ databases">
        <authorList>
            <consortium name="Genoscope - CEA"/>
            <person name="William W."/>
        </authorList>
    </citation>
    <scope>NUCLEOTIDE SEQUENCE</scope>
</reference>
<proteinExistence type="predicted"/>
<dbReference type="EMBL" id="CAJJDP010000168">
    <property type="protein sequence ID" value="CAD8213910.1"/>
    <property type="molecule type" value="Genomic_DNA"/>
</dbReference>
<gene>
    <name evidence="1" type="ORF">POCTA_138.1.T1650033</name>
</gene>
<dbReference type="Proteomes" id="UP000683925">
    <property type="component" value="Unassembled WGS sequence"/>
</dbReference>
<evidence type="ECO:0000313" key="2">
    <source>
        <dbReference type="Proteomes" id="UP000683925"/>
    </source>
</evidence>
<comment type="caution">
    <text evidence="1">The sequence shown here is derived from an EMBL/GenBank/DDBJ whole genome shotgun (WGS) entry which is preliminary data.</text>
</comment>